<accession>A0A212L6S3</accession>
<evidence type="ECO:0000256" key="4">
    <source>
        <dbReference type="ARBA" id="ARBA00023015"/>
    </source>
</evidence>
<dbReference type="InterPro" id="IPR006027">
    <property type="entry name" value="NusB_RsmB_TIM44"/>
</dbReference>
<dbReference type="SUPFAM" id="SSF48013">
    <property type="entry name" value="NusB-like"/>
    <property type="match status" value="1"/>
</dbReference>
<dbReference type="InterPro" id="IPR011605">
    <property type="entry name" value="NusB_fam"/>
</dbReference>
<dbReference type="NCBIfam" id="TIGR01951">
    <property type="entry name" value="nusB"/>
    <property type="match status" value="1"/>
</dbReference>
<evidence type="ECO:0000259" key="7">
    <source>
        <dbReference type="Pfam" id="PF01029"/>
    </source>
</evidence>
<dbReference type="PANTHER" id="PTHR11078:SF3">
    <property type="entry name" value="ANTITERMINATION NUSB DOMAIN-CONTAINING PROTEIN"/>
    <property type="match status" value="1"/>
</dbReference>
<keyword evidence="2 6" id="KW-0889">Transcription antitermination</keyword>
<dbReference type="GO" id="GO:0003723">
    <property type="term" value="F:RNA binding"/>
    <property type="evidence" value="ECO:0007669"/>
    <property type="project" value="UniProtKB-UniRule"/>
</dbReference>
<keyword evidence="4 6" id="KW-0805">Transcription regulation</keyword>
<sequence length="166" mass="18627">MTDDRSGARSEPRPANQRGAARLAAVQALYQLEIGGGDLLDVVQEFEAFRLGKELDGFEYRQADAGWFRDIVGGVVTDQRTIDPMVHTALVEDWPLKRVDATLRAILRCGAYELLRRGDVPGRVIISEYIDVARAFFEDDEPRLVNGVLDRIAHETRPDEFPKEGT</sequence>
<evidence type="ECO:0000256" key="5">
    <source>
        <dbReference type="ARBA" id="ARBA00023163"/>
    </source>
</evidence>
<dbReference type="HAMAP" id="MF_00073">
    <property type="entry name" value="NusB"/>
    <property type="match status" value="1"/>
</dbReference>
<evidence type="ECO:0000256" key="2">
    <source>
        <dbReference type="ARBA" id="ARBA00022814"/>
    </source>
</evidence>
<evidence type="ECO:0000256" key="1">
    <source>
        <dbReference type="ARBA" id="ARBA00005952"/>
    </source>
</evidence>
<dbReference type="Gene3D" id="1.10.940.10">
    <property type="entry name" value="NusB-like"/>
    <property type="match status" value="1"/>
</dbReference>
<dbReference type="GO" id="GO:0006353">
    <property type="term" value="P:DNA-templated transcription termination"/>
    <property type="evidence" value="ECO:0007669"/>
    <property type="project" value="UniProtKB-UniRule"/>
</dbReference>
<comment type="similarity">
    <text evidence="1 6">Belongs to the NusB family.</text>
</comment>
<dbReference type="GO" id="GO:0005829">
    <property type="term" value="C:cytosol"/>
    <property type="evidence" value="ECO:0007669"/>
    <property type="project" value="TreeGrafter"/>
</dbReference>
<organism evidence="8">
    <name type="scientific">uncultured Pleomorphomonas sp</name>
    <dbReference type="NCBI Taxonomy" id="442121"/>
    <lineage>
        <taxon>Bacteria</taxon>
        <taxon>Pseudomonadati</taxon>
        <taxon>Pseudomonadota</taxon>
        <taxon>Alphaproteobacteria</taxon>
        <taxon>Hyphomicrobiales</taxon>
        <taxon>Pleomorphomonadaceae</taxon>
        <taxon>Pleomorphomonas</taxon>
        <taxon>environmental samples</taxon>
    </lineage>
</organism>
<reference evidence="8" key="1">
    <citation type="submission" date="2016-08" db="EMBL/GenBank/DDBJ databases">
        <authorList>
            <person name="Seilhamer J.J."/>
        </authorList>
    </citation>
    <scope>NUCLEOTIDE SEQUENCE</scope>
    <source>
        <strain evidence="8">86</strain>
    </source>
</reference>
<dbReference type="PANTHER" id="PTHR11078">
    <property type="entry name" value="N UTILIZATION SUBSTANCE PROTEIN B-RELATED"/>
    <property type="match status" value="1"/>
</dbReference>
<evidence type="ECO:0000256" key="3">
    <source>
        <dbReference type="ARBA" id="ARBA00022884"/>
    </source>
</evidence>
<dbReference type="InterPro" id="IPR035926">
    <property type="entry name" value="NusB-like_sf"/>
</dbReference>
<dbReference type="EMBL" id="FMJD01000003">
    <property type="protein sequence ID" value="SCM73274.1"/>
    <property type="molecule type" value="Genomic_DNA"/>
</dbReference>
<gene>
    <name evidence="6 8" type="primary">nusB</name>
    <name evidence="8" type="ORF">KL86PLE_110003</name>
</gene>
<evidence type="ECO:0000313" key="8">
    <source>
        <dbReference type="EMBL" id="SCM73274.1"/>
    </source>
</evidence>
<proteinExistence type="inferred from homology"/>
<feature type="domain" description="NusB/RsmB/TIM44" evidence="7">
    <location>
        <begin position="21"/>
        <end position="153"/>
    </location>
</feature>
<protein>
    <recommendedName>
        <fullName evidence="6">Transcription antitermination protein NusB</fullName>
    </recommendedName>
    <alternativeName>
        <fullName evidence="6">Antitermination factor NusB</fullName>
    </alternativeName>
</protein>
<dbReference type="AlphaFoldDB" id="A0A212L6S3"/>
<dbReference type="RefSeq" id="WP_288199431.1">
    <property type="nucleotide sequence ID" value="NZ_LT608334.1"/>
</dbReference>
<comment type="function">
    <text evidence="6">Involved in transcription antitermination. Required for transcription of ribosomal RNA (rRNA) genes. Binds specifically to the boxA antiterminator sequence of the ribosomal RNA (rrn) operons.</text>
</comment>
<dbReference type="GO" id="GO:0031564">
    <property type="term" value="P:transcription antitermination"/>
    <property type="evidence" value="ECO:0007669"/>
    <property type="project" value="UniProtKB-KW"/>
</dbReference>
<dbReference type="Pfam" id="PF01029">
    <property type="entry name" value="NusB"/>
    <property type="match status" value="1"/>
</dbReference>
<keyword evidence="5 6" id="KW-0804">Transcription</keyword>
<name>A0A212L6S3_9HYPH</name>
<keyword evidence="3 6" id="KW-0694">RNA-binding</keyword>
<evidence type="ECO:0000256" key="6">
    <source>
        <dbReference type="HAMAP-Rule" id="MF_00073"/>
    </source>
</evidence>